<keyword evidence="2" id="KW-0479">Metal-binding</keyword>
<dbReference type="GO" id="GO:0043571">
    <property type="term" value="P:maintenance of CRISPR repeat elements"/>
    <property type="evidence" value="ECO:0007669"/>
    <property type="project" value="InterPro"/>
</dbReference>
<dbReference type="AlphaFoldDB" id="D2QAN8"/>
<evidence type="ECO:0000256" key="1">
    <source>
        <dbReference type="ARBA" id="ARBA00022722"/>
    </source>
</evidence>
<comment type="subunit">
    <text evidence="9">Homodimer, forms a heterotetramer with a Cas2 homodimer.</text>
</comment>
<evidence type="ECO:0000256" key="2">
    <source>
        <dbReference type="ARBA" id="ARBA00022723"/>
    </source>
</evidence>
<evidence type="ECO:0000256" key="6">
    <source>
        <dbReference type="ARBA" id="ARBA00023118"/>
    </source>
</evidence>
<dbReference type="STRING" id="401473.BDP_1253"/>
<keyword evidence="7" id="KW-0238">DNA-binding</keyword>
<keyword evidence="11" id="KW-1185">Reference proteome</keyword>
<dbReference type="InterPro" id="IPR042206">
    <property type="entry name" value="CRISPR-assoc_Cas1_C"/>
</dbReference>
<dbReference type="GO" id="GO:0004520">
    <property type="term" value="F:DNA endonuclease activity"/>
    <property type="evidence" value="ECO:0007669"/>
    <property type="project" value="InterPro"/>
</dbReference>
<dbReference type="EMBL" id="CP001750">
    <property type="protein sequence ID" value="ADB09874.1"/>
    <property type="molecule type" value="Genomic_DNA"/>
</dbReference>
<accession>D2QAN8</accession>
<dbReference type="NCBIfam" id="TIGR03639">
    <property type="entry name" value="cas1_NMENI"/>
    <property type="match status" value="1"/>
</dbReference>
<evidence type="ECO:0000256" key="3">
    <source>
        <dbReference type="ARBA" id="ARBA00022759"/>
    </source>
</evidence>
<dbReference type="PANTHER" id="PTHR34353">
    <property type="entry name" value="CRISPR-ASSOCIATED ENDONUCLEASE CAS1 1"/>
    <property type="match status" value="1"/>
</dbReference>
<name>D2QAN8_BIFDB</name>
<dbReference type="eggNOG" id="COG1518">
    <property type="taxonomic scope" value="Bacteria"/>
</dbReference>
<keyword evidence="3" id="KW-0255">Endonuclease</keyword>
<dbReference type="GO" id="GO:0046872">
    <property type="term" value="F:metal ion binding"/>
    <property type="evidence" value="ECO:0007669"/>
    <property type="project" value="UniProtKB-KW"/>
</dbReference>
<dbReference type="InterPro" id="IPR050646">
    <property type="entry name" value="Cas1"/>
</dbReference>
<keyword evidence="4" id="KW-0378">Hydrolase</keyword>
<evidence type="ECO:0000256" key="7">
    <source>
        <dbReference type="ARBA" id="ARBA00023125"/>
    </source>
</evidence>
<keyword evidence="5" id="KW-0460">Magnesium</keyword>
<proteinExistence type="predicted"/>
<dbReference type="KEGG" id="bde:BDP_1253"/>
<gene>
    <name evidence="10" type="primary">cas1</name>
    <name evidence="10" type="ordered locus">BDP_1253</name>
</gene>
<dbReference type="Proteomes" id="UP000008693">
    <property type="component" value="Chromosome"/>
</dbReference>
<dbReference type="InterPro" id="IPR019855">
    <property type="entry name" value="CRISPR-assoc_Cas1_NMENI"/>
</dbReference>
<organism evidence="10 11">
    <name type="scientific">Bifidobacterium dentium (strain ATCC 27534 / DSM 20436 / JCM 1195 / Bd1)</name>
    <dbReference type="NCBI Taxonomy" id="401473"/>
    <lineage>
        <taxon>Bacteria</taxon>
        <taxon>Bacillati</taxon>
        <taxon>Actinomycetota</taxon>
        <taxon>Actinomycetes</taxon>
        <taxon>Bifidobacteriales</taxon>
        <taxon>Bifidobacteriaceae</taxon>
        <taxon>Bifidobacterium</taxon>
    </lineage>
</organism>
<dbReference type="GeneID" id="31606449"/>
<keyword evidence="1" id="KW-0540">Nuclease</keyword>
<dbReference type="NCBIfam" id="TIGR00287">
    <property type="entry name" value="cas1"/>
    <property type="match status" value="1"/>
</dbReference>
<dbReference type="PANTHER" id="PTHR34353:SF2">
    <property type="entry name" value="CRISPR-ASSOCIATED ENDONUCLEASE CAS1 1"/>
    <property type="match status" value="1"/>
</dbReference>
<dbReference type="InterPro" id="IPR002729">
    <property type="entry name" value="CRISPR-assoc_Cas1"/>
</dbReference>
<dbReference type="HOGENOM" id="CLU_055263_0_0_11"/>
<keyword evidence="6" id="KW-0051">Antiviral defense</keyword>
<dbReference type="GO" id="GO:0003677">
    <property type="term" value="F:DNA binding"/>
    <property type="evidence" value="ECO:0007669"/>
    <property type="project" value="UniProtKB-KW"/>
</dbReference>
<evidence type="ECO:0000256" key="5">
    <source>
        <dbReference type="ARBA" id="ARBA00022842"/>
    </source>
</evidence>
<dbReference type="RefSeq" id="WP_012902198.1">
    <property type="nucleotide sequence ID" value="NC_013714.1"/>
</dbReference>
<sequence length="305" mass="33572">MQSQWRVIDCTNLDGTISYERGRMKVRKHGESESVCVPLAQAAVVLIGLRVCCSSAVLHEMAKAGVSVMLCDWRGIPDAALHSWTNVPSEVAVRQIAQSEMTLPRKKNAWAKIVKAKIRGQASCLDSLGIEGGGALRGIASSVRSGDTSNYEGYAAREYWKRIFIGDGKRFKRIPGDGTGRNAQLDYAYTILRGFAVKAILSAGLIPTLGVNHHGRSNYFCLADDLLEVYRPAIDYWVAQLEPEDGPSDKNVKRYLADSVNQQFDSSGLTIPSSISDFAQQFGLYCEKKIDALEVPEYRGPYEKG</sequence>
<evidence type="ECO:0000313" key="11">
    <source>
        <dbReference type="Proteomes" id="UP000008693"/>
    </source>
</evidence>
<reference evidence="10 11" key="1">
    <citation type="journal article" date="2009" name="PLoS Genet.">
        <title>The Bifidobacterium dentium Bd1 genome sequence reflects its genetic adaptation to the human oral cavity.</title>
        <authorList>
            <person name="Ventura M."/>
            <person name="Turroni F."/>
            <person name="Zomer A."/>
            <person name="Foroni E."/>
            <person name="Giubellini V."/>
            <person name="Bottacini F."/>
            <person name="Canchaya C."/>
            <person name="Claesson M.J."/>
            <person name="He F."/>
            <person name="Mantzourani M."/>
            <person name="Mulas L."/>
            <person name="Ferrarini A."/>
            <person name="Gao B."/>
            <person name="Delledonne M."/>
            <person name="Henrissat B."/>
            <person name="Coutinho P."/>
            <person name="Oggioni M."/>
            <person name="Gupta R.S."/>
            <person name="Zhang Z."/>
            <person name="Beighton D."/>
            <person name="Fitzgerald G.F."/>
            <person name="O'Toole P.W."/>
            <person name="van Sinderen D."/>
        </authorList>
    </citation>
    <scope>NUCLEOTIDE SEQUENCE [LARGE SCALE GENOMIC DNA]</scope>
    <source>
        <strain evidence="11">ATCC 27534 / DSM 20436 / JCM 1195 / Bd1</strain>
    </source>
</reference>
<evidence type="ECO:0000256" key="8">
    <source>
        <dbReference type="ARBA" id="ARBA00023211"/>
    </source>
</evidence>
<dbReference type="Gene3D" id="1.20.120.920">
    <property type="entry name" value="CRISPR-associated endonuclease Cas1, C-terminal domain"/>
    <property type="match status" value="1"/>
</dbReference>
<dbReference type="GO" id="GO:0016787">
    <property type="term" value="F:hydrolase activity"/>
    <property type="evidence" value="ECO:0007669"/>
    <property type="project" value="UniProtKB-KW"/>
</dbReference>
<dbReference type="Pfam" id="PF01867">
    <property type="entry name" value="Cas_Cas1"/>
    <property type="match status" value="1"/>
</dbReference>
<evidence type="ECO:0000313" key="10">
    <source>
        <dbReference type="EMBL" id="ADB09874.1"/>
    </source>
</evidence>
<keyword evidence="8" id="KW-0464">Manganese</keyword>
<evidence type="ECO:0000256" key="4">
    <source>
        <dbReference type="ARBA" id="ARBA00022801"/>
    </source>
</evidence>
<evidence type="ECO:0000256" key="9">
    <source>
        <dbReference type="ARBA" id="ARBA00038592"/>
    </source>
</evidence>
<dbReference type="GO" id="GO:0051607">
    <property type="term" value="P:defense response to virus"/>
    <property type="evidence" value="ECO:0007669"/>
    <property type="project" value="UniProtKB-KW"/>
</dbReference>
<protein>
    <submittedName>
        <fullName evidence="10">CRISPR-associated protein Cas1</fullName>
    </submittedName>
</protein>